<gene>
    <name evidence="2" type="ORF">SVA_3783</name>
</gene>
<accession>A0A1B4VH09</accession>
<dbReference type="AlphaFoldDB" id="A0A1B4VH09"/>
<keyword evidence="3" id="KW-1185">Reference proteome</keyword>
<dbReference type="KEGG" id="sva:SVA_3783"/>
<dbReference type="Proteomes" id="UP000218899">
    <property type="component" value="Chromosome"/>
</dbReference>
<evidence type="ECO:0000313" key="2">
    <source>
        <dbReference type="EMBL" id="BAU50317.1"/>
    </source>
</evidence>
<reference evidence="2 3" key="1">
    <citation type="submission" date="2015-08" db="EMBL/GenBank/DDBJ databases">
        <title>Complete genome sequence of Sulfurifustis variabilis.</title>
        <authorList>
            <person name="Miura A."/>
            <person name="Kojima H."/>
            <person name="Fukui M."/>
        </authorList>
    </citation>
    <scope>NUCLEOTIDE SEQUENCE [LARGE SCALE GENOMIC DNA]</scope>
    <source>
        <strain evidence="3">skN76</strain>
    </source>
</reference>
<proteinExistence type="predicted"/>
<dbReference type="EMBL" id="AP014936">
    <property type="protein sequence ID" value="BAU50317.1"/>
    <property type="molecule type" value="Genomic_DNA"/>
</dbReference>
<dbReference type="PROSITE" id="PS51257">
    <property type="entry name" value="PROKAR_LIPOPROTEIN"/>
    <property type="match status" value="1"/>
</dbReference>
<protein>
    <recommendedName>
        <fullName evidence="4">Lipoprotein</fullName>
    </recommendedName>
</protein>
<evidence type="ECO:0000256" key="1">
    <source>
        <dbReference type="SAM" id="MobiDB-lite"/>
    </source>
</evidence>
<evidence type="ECO:0000313" key="3">
    <source>
        <dbReference type="Proteomes" id="UP000218899"/>
    </source>
</evidence>
<evidence type="ECO:0008006" key="4">
    <source>
        <dbReference type="Google" id="ProtNLM"/>
    </source>
</evidence>
<sequence>MRAHAVSSLLIGLVLAGCAERGTIEPAARIQPSPTAVELSEATSAERERARAGARLELSRRLRERSRYHLLVAHGIGSAEALASMDAAIARMHARIEALQEPHPASDAQDSAAGCDADPAPSTGRTGRPAAAGCDGVLALCLRSDRCR</sequence>
<dbReference type="RefSeq" id="WP_096462632.1">
    <property type="nucleotide sequence ID" value="NZ_AP014936.1"/>
</dbReference>
<name>A0A1B4VH09_9GAMM</name>
<organism evidence="2 3">
    <name type="scientific">Sulfurifustis variabilis</name>
    <dbReference type="NCBI Taxonomy" id="1675686"/>
    <lineage>
        <taxon>Bacteria</taxon>
        <taxon>Pseudomonadati</taxon>
        <taxon>Pseudomonadota</taxon>
        <taxon>Gammaproteobacteria</taxon>
        <taxon>Acidiferrobacterales</taxon>
        <taxon>Acidiferrobacteraceae</taxon>
        <taxon>Sulfurifustis</taxon>
    </lineage>
</organism>
<feature type="region of interest" description="Disordered" evidence="1">
    <location>
        <begin position="99"/>
        <end position="130"/>
    </location>
</feature>